<evidence type="ECO:0000313" key="2">
    <source>
        <dbReference type="EMBL" id="MCZ8372166.1"/>
    </source>
</evidence>
<evidence type="ECO:0000256" key="1">
    <source>
        <dbReference type="SAM" id="SignalP"/>
    </source>
</evidence>
<keyword evidence="1" id="KW-0732">Signal</keyword>
<feature type="chain" id="PRO_5046980159" evidence="1">
    <location>
        <begin position="21"/>
        <end position="278"/>
    </location>
</feature>
<keyword evidence="3" id="KW-1185">Reference proteome</keyword>
<dbReference type="InterPro" id="IPR029058">
    <property type="entry name" value="AB_hydrolase_fold"/>
</dbReference>
<dbReference type="SUPFAM" id="SSF53474">
    <property type="entry name" value="alpha/beta-Hydrolases"/>
    <property type="match status" value="1"/>
</dbReference>
<sequence length="278" mass="31930">MRHCIFLFLTLFLFISQIHAATTDTLHIYSPAMDRKIKVNVVVPKDVKPNSPTVYLLHGYSGNADTWLIIKPELKDYADQHQLIIVCPDGENSWYWDSPLNPRSQFETFISKELVEYIDSHYPTRPTKFARAIAGLSMGGHGAMWLSMRHPDVFGAAGSMSGGVDIRPFPDNWEMKKQIGEKSTYPALWEQHTAINQINRIKPGDVDMIICCGYDDFFFQVNCEFHEKLLAHGIQHEFLVNAGAHTPAYWAHVIDYEMLFFIKYFQNHKQLAFSKGKN</sequence>
<accession>A0ABT4PGJ4</accession>
<dbReference type="RefSeq" id="WP_269877241.1">
    <property type="nucleotide sequence ID" value="NZ_JAPZVM010000003.1"/>
</dbReference>
<dbReference type="PANTHER" id="PTHR48098:SF1">
    <property type="entry name" value="DIACYLGLYCEROL ACYLTRANSFERASE_MYCOLYLTRANSFERASE AG85A"/>
    <property type="match status" value="1"/>
</dbReference>
<name>A0ABT4PGJ4_9BACT</name>
<evidence type="ECO:0000313" key="3">
    <source>
        <dbReference type="Proteomes" id="UP001141933"/>
    </source>
</evidence>
<dbReference type="Pfam" id="PF00756">
    <property type="entry name" value="Esterase"/>
    <property type="match status" value="1"/>
</dbReference>
<protein>
    <submittedName>
        <fullName evidence="2">Alpha/beta hydrolase-fold protein</fullName>
    </submittedName>
</protein>
<comment type="caution">
    <text evidence="2">The sequence shown here is derived from an EMBL/GenBank/DDBJ whole genome shotgun (WGS) entry which is preliminary data.</text>
</comment>
<dbReference type="Proteomes" id="UP001141933">
    <property type="component" value="Unassembled WGS sequence"/>
</dbReference>
<dbReference type="Gene3D" id="3.40.50.1820">
    <property type="entry name" value="alpha/beta hydrolase"/>
    <property type="match status" value="1"/>
</dbReference>
<dbReference type="InterPro" id="IPR000801">
    <property type="entry name" value="Esterase-like"/>
</dbReference>
<dbReference type="PANTHER" id="PTHR48098">
    <property type="entry name" value="ENTEROCHELIN ESTERASE-RELATED"/>
    <property type="match status" value="1"/>
</dbReference>
<proteinExistence type="predicted"/>
<feature type="signal peptide" evidence="1">
    <location>
        <begin position="1"/>
        <end position="20"/>
    </location>
</feature>
<dbReference type="EMBL" id="JAPZVM010000003">
    <property type="protein sequence ID" value="MCZ8372166.1"/>
    <property type="molecule type" value="Genomic_DNA"/>
</dbReference>
<dbReference type="GO" id="GO:0016787">
    <property type="term" value="F:hydrolase activity"/>
    <property type="evidence" value="ECO:0007669"/>
    <property type="project" value="UniProtKB-KW"/>
</dbReference>
<keyword evidence="2" id="KW-0378">Hydrolase</keyword>
<reference evidence="2" key="1">
    <citation type="submission" date="2022-12" db="EMBL/GenBank/DDBJ databases">
        <title>Phocaeicola acetigenes sp. nov., isolated feces from a healthy human.</title>
        <authorList>
            <person name="Do H."/>
            <person name="Ha Y.B."/>
            <person name="Kim J.-S."/>
            <person name="Suh M.K."/>
            <person name="Kim H.S."/>
            <person name="Lee J.-S."/>
        </authorList>
    </citation>
    <scope>NUCLEOTIDE SEQUENCE</scope>
    <source>
        <strain evidence="2">KGMB11183</strain>
    </source>
</reference>
<organism evidence="2 3">
    <name type="scientific">Phocaeicola acetigenes</name>
    <dbReference type="NCBI Taxonomy" id="3016083"/>
    <lineage>
        <taxon>Bacteria</taxon>
        <taxon>Pseudomonadati</taxon>
        <taxon>Bacteroidota</taxon>
        <taxon>Bacteroidia</taxon>
        <taxon>Bacteroidales</taxon>
        <taxon>Bacteroidaceae</taxon>
        <taxon>Phocaeicola</taxon>
    </lineage>
</organism>
<dbReference type="InterPro" id="IPR050583">
    <property type="entry name" value="Mycobacterial_A85_antigen"/>
</dbReference>
<gene>
    <name evidence="2" type="ORF">O6P32_05495</name>
</gene>